<comment type="similarity">
    <text evidence="3">Belongs to the N(4)/N(6)-methyltransferase family.</text>
</comment>
<feature type="domain" description="ParB-like N-terminal" evidence="4">
    <location>
        <begin position="9"/>
        <end position="95"/>
    </location>
</feature>
<dbReference type="AlphaFoldDB" id="A0A7G9SLP5"/>
<dbReference type="GO" id="GO:0007059">
    <property type="term" value="P:chromosome segregation"/>
    <property type="evidence" value="ECO:0007669"/>
    <property type="project" value="TreeGrafter"/>
</dbReference>
<dbReference type="Pfam" id="PF01555">
    <property type="entry name" value="N6_N4_Mtase"/>
    <property type="match status" value="1"/>
</dbReference>
<dbReference type="CDD" id="cd16403">
    <property type="entry name" value="ParB_N_like_MT"/>
    <property type="match status" value="1"/>
</dbReference>
<dbReference type="GO" id="GO:0045881">
    <property type="term" value="P:positive regulation of sporulation resulting in formation of a cellular spore"/>
    <property type="evidence" value="ECO:0007669"/>
    <property type="project" value="TreeGrafter"/>
</dbReference>
<dbReference type="GO" id="GO:0032259">
    <property type="term" value="P:methylation"/>
    <property type="evidence" value="ECO:0007669"/>
    <property type="project" value="UniProtKB-KW"/>
</dbReference>
<dbReference type="InterPro" id="IPR036086">
    <property type="entry name" value="ParB/Sulfiredoxin_sf"/>
</dbReference>
<dbReference type="GO" id="GO:0008170">
    <property type="term" value="F:N-methyltransferase activity"/>
    <property type="evidence" value="ECO:0007669"/>
    <property type="project" value="InterPro"/>
</dbReference>
<evidence type="ECO:0000256" key="1">
    <source>
        <dbReference type="ARBA" id="ARBA00022603"/>
    </source>
</evidence>
<dbReference type="PRINTS" id="PR00508">
    <property type="entry name" value="S21N4MTFRASE"/>
</dbReference>
<dbReference type="GO" id="GO:0003677">
    <property type="term" value="F:DNA binding"/>
    <property type="evidence" value="ECO:0007669"/>
    <property type="project" value="InterPro"/>
</dbReference>
<reference evidence="5 6" key="1">
    <citation type="submission" date="2020-08" db="EMBL/GenBank/DDBJ databases">
        <title>Genome sequence of Thermomonas carbonis KCTC 42013T.</title>
        <authorList>
            <person name="Hyun D.-W."/>
            <person name="Bae J.-W."/>
        </authorList>
    </citation>
    <scope>NUCLEOTIDE SEQUENCE [LARGE SCALE GENOMIC DNA]</scope>
    <source>
        <strain evidence="5 6">KCTC 42013</strain>
    </source>
</reference>
<dbReference type="InterPro" id="IPR015840">
    <property type="entry name" value="DNA_MeTrfase_ParB"/>
</dbReference>
<dbReference type="Pfam" id="PF02195">
    <property type="entry name" value="ParB_N"/>
    <property type="match status" value="1"/>
</dbReference>
<keyword evidence="6" id="KW-1185">Reference proteome</keyword>
<dbReference type="InterPro" id="IPR029063">
    <property type="entry name" value="SAM-dependent_MTases_sf"/>
</dbReference>
<accession>A0A7G9SLP5</accession>
<dbReference type="RefSeq" id="WP_187551294.1">
    <property type="nucleotide sequence ID" value="NZ_BMZL01000002.1"/>
</dbReference>
<gene>
    <name evidence="5" type="ORF">H9L16_08405</name>
</gene>
<dbReference type="EMBL" id="CP060719">
    <property type="protein sequence ID" value="QNN68770.1"/>
    <property type="molecule type" value="Genomic_DNA"/>
</dbReference>
<dbReference type="GO" id="GO:0005694">
    <property type="term" value="C:chromosome"/>
    <property type="evidence" value="ECO:0007669"/>
    <property type="project" value="TreeGrafter"/>
</dbReference>
<dbReference type="SMART" id="SM00470">
    <property type="entry name" value="ParB"/>
    <property type="match status" value="1"/>
</dbReference>
<dbReference type="PANTHER" id="PTHR33375:SF1">
    <property type="entry name" value="CHROMOSOME-PARTITIONING PROTEIN PARB-RELATED"/>
    <property type="match status" value="1"/>
</dbReference>
<dbReference type="EC" id="2.1.1.-" evidence="3"/>
<dbReference type="PIRSF" id="PIRSF036758">
    <property type="entry name" value="Aden_M_ParB"/>
    <property type="match status" value="1"/>
</dbReference>
<dbReference type="PANTHER" id="PTHR33375">
    <property type="entry name" value="CHROMOSOME-PARTITIONING PROTEIN PARB-RELATED"/>
    <property type="match status" value="1"/>
</dbReference>
<dbReference type="KEGG" id="tcn:H9L16_08405"/>
<proteinExistence type="inferred from homology"/>
<dbReference type="InterPro" id="IPR002941">
    <property type="entry name" value="DNA_methylase_N4/N6"/>
</dbReference>
<name>A0A7G9SLP5_9GAMM</name>
<sequence>MASQSLNIEQRSIDSFTPWAGNPRSHSDKQLAQLAKSIQTFGFNCPVLIDANNNVIAGHGRLLAARQLGWTQVPAIALEHLTPQQVQAYRIADNRLTDLSEWDDALLAGELKALHEADLDFDLTAIGFELPEIDLRIQSLSLDGTEAPTPPTPSHGETVTQLGDLWLLGKHRMVCGNALDAAAYAVLLAGERADLVISDLPFNRSVTRDLSHNGKVQHDEFPMASGEMTSAEFTSFLAQTFGQVQAHLVDGALVYAFMDWRGMTEILTAGQALAWELKNLVVWNKGVGGMGSFYRSQHELIFLLKAGRGKHTNNVQLGRFGRNRTNVWDYPGSNAFSRQGAEGELLKLHPTIKPLELIADAILDASERDGVVLDPFVGSGTALLACEKTGRRGRAIELDPRYVDLTVLRWEHMTGQKAVHAETGLSRDALRDSRAEGGAS</sequence>
<dbReference type="Proteomes" id="UP000515804">
    <property type="component" value="Chromosome"/>
</dbReference>
<dbReference type="SUPFAM" id="SSF110849">
    <property type="entry name" value="ParB/Sulfiredoxin"/>
    <property type="match status" value="1"/>
</dbReference>
<evidence type="ECO:0000256" key="3">
    <source>
        <dbReference type="RuleBase" id="RU362026"/>
    </source>
</evidence>
<evidence type="ECO:0000313" key="6">
    <source>
        <dbReference type="Proteomes" id="UP000515804"/>
    </source>
</evidence>
<dbReference type="Gene3D" id="3.40.50.150">
    <property type="entry name" value="Vaccinia Virus protein VP39"/>
    <property type="match status" value="1"/>
</dbReference>
<evidence type="ECO:0000259" key="4">
    <source>
        <dbReference type="SMART" id="SM00470"/>
    </source>
</evidence>
<dbReference type="Gene3D" id="3.90.1530.10">
    <property type="entry name" value="Conserved hypothetical protein from pyrococcus furiosus pfu- 392566-001, ParB domain"/>
    <property type="match status" value="1"/>
</dbReference>
<keyword evidence="2" id="KW-0808">Transferase</keyword>
<dbReference type="InterPro" id="IPR050336">
    <property type="entry name" value="Chromosome_partition/occlusion"/>
</dbReference>
<dbReference type="InterPro" id="IPR003115">
    <property type="entry name" value="ParB_N"/>
</dbReference>
<keyword evidence="1" id="KW-0489">Methyltransferase</keyword>
<evidence type="ECO:0000256" key="2">
    <source>
        <dbReference type="ARBA" id="ARBA00022679"/>
    </source>
</evidence>
<protein>
    <recommendedName>
        <fullName evidence="3">Methyltransferase</fullName>
        <ecNumber evidence="3">2.1.1.-</ecNumber>
    </recommendedName>
</protein>
<dbReference type="InterPro" id="IPR001091">
    <property type="entry name" value="RM_Methyltransferase"/>
</dbReference>
<dbReference type="SUPFAM" id="SSF53335">
    <property type="entry name" value="S-adenosyl-L-methionine-dependent methyltransferases"/>
    <property type="match status" value="1"/>
</dbReference>
<evidence type="ECO:0000313" key="5">
    <source>
        <dbReference type="EMBL" id="QNN68770.1"/>
    </source>
</evidence>
<organism evidence="5 6">
    <name type="scientific">Thermomonas carbonis</name>
    <dbReference type="NCBI Taxonomy" id="1463158"/>
    <lineage>
        <taxon>Bacteria</taxon>
        <taxon>Pseudomonadati</taxon>
        <taxon>Pseudomonadota</taxon>
        <taxon>Gammaproteobacteria</taxon>
        <taxon>Lysobacterales</taxon>
        <taxon>Lysobacteraceae</taxon>
        <taxon>Thermomonas</taxon>
    </lineage>
</organism>
<dbReference type="REBASE" id="443181">
    <property type="entry name" value="M.Tca42013ORF8405P"/>
</dbReference>